<accession>A0ABQ9X3I3</accession>
<dbReference type="InterPro" id="IPR020849">
    <property type="entry name" value="Small_GTPase_Ras-type"/>
</dbReference>
<dbReference type="SMART" id="SM00174">
    <property type="entry name" value="RHO"/>
    <property type="match status" value="1"/>
</dbReference>
<keyword evidence="2" id="KW-0342">GTP-binding</keyword>
<dbReference type="PROSITE" id="PS51421">
    <property type="entry name" value="RAS"/>
    <property type="match status" value="1"/>
</dbReference>
<protein>
    <submittedName>
        <fullName evidence="3">GTP-binding protein Di-Ras2</fullName>
    </submittedName>
</protein>
<dbReference type="PRINTS" id="PR00449">
    <property type="entry name" value="RASTRNSFRMNG"/>
</dbReference>
<dbReference type="NCBIfam" id="TIGR00231">
    <property type="entry name" value="small_GTP"/>
    <property type="match status" value="1"/>
</dbReference>
<dbReference type="Proteomes" id="UP001281761">
    <property type="component" value="Unassembled WGS sequence"/>
</dbReference>
<dbReference type="PANTHER" id="PTHR24070">
    <property type="entry name" value="RAS, DI-RAS, AND RHEB FAMILY MEMBERS OF SMALL GTPASE SUPERFAMILY"/>
    <property type="match status" value="1"/>
</dbReference>
<dbReference type="PROSITE" id="PS51419">
    <property type="entry name" value="RAB"/>
    <property type="match status" value="1"/>
</dbReference>
<reference evidence="3 4" key="1">
    <citation type="journal article" date="2022" name="bioRxiv">
        <title>Genomics of Preaxostyla Flagellates Illuminates Evolutionary Transitions and the Path Towards Mitochondrial Loss.</title>
        <authorList>
            <person name="Novak L.V.F."/>
            <person name="Treitli S.C."/>
            <person name="Pyrih J."/>
            <person name="Halakuc P."/>
            <person name="Pipaliya S.V."/>
            <person name="Vacek V."/>
            <person name="Brzon O."/>
            <person name="Soukal P."/>
            <person name="Eme L."/>
            <person name="Dacks J.B."/>
            <person name="Karnkowska A."/>
            <person name="Elias M."/>
            <person name="Hampl V."/>
        </authorList>
    </citation>
    <scope>NUCLEOTIDE SEQUENCE [LARGE SCALE GENOMIC DNA]</scope>
    <source>
        <strain evidence="3">NAU3</strain>
        <tissue evidence="3">Gut</tissue>
    </source>
</reference>
<dbReference type="InterPro" id="IPR027417">
    <property type="entry name" value="P-loop_NTPase"/>
</dbReference>
<sequence length="187" mass="21061">MDYKIAVLGTGAVGKSSIVVRYIRDTFTESYDPTVEDSYQKPDEFDGKACILDILDTAGMAEYSSLRTQYMEKGIGFVLVYSIVQTKTFQEIEPLIKKIYEVKQKDPATCTIPIVIVGNKVDLDAPGEREVTKEEGEQLAQRYHCRFLEASAKTNVNIRETFSQLVNAIDNSEFKHKPKKKTSCSVL</sequence>
<comment type="caution">
    <text evidence="3">The sequence shown here is derived from an EMBL/GenBank/DDBJ whole genome shotgun (WGS) entry which is preliminary data.</text>
</comment>
<dbReference type="EMBL" id="JARBJD010000231">
    <property type="protein sequence ID" value="KAK2946322.1"/>
    <property type="molecule type" value="Genomic_DNA"/>
</dbReference>
<dbReference type="PROSITE" id="PS51420">
    <property type="entry name" value="RHO"/>
    <property type="match status" value="1"/>
</dbReference>
<dbReference type="SMART" id="SM00173">
    <property type="entry name" value="RAS"/>
    <property type="match status" value="1"/>
</dbReference>
<keyword evidence="1" id="KW-0547">Nucleotide-binding</keyword>
<keyword evidence="4" id="KW-1185">Reference proteome</keyword>
<gene>
    <name evidence="3" type="ORF">BLNAU_18772</name>
</gene>
<dbReference type="Pfam" id="PF00071">
    <property type="entry name" value="Ras"/>
    <property type="match status" value="1"/>
</dbReference>
<dbReference type="SMART" id="SM00175">
    <property type="entry name" value="RAB"/>
    <property type="match status" value="1"/>
</dbReference>
<dbReference type="Gene3D" id="3.40.50.300">
    <property type="entry name" value="P-loop containing nucleotide triphosphate hydrolases"/>
    <property type="match status" value="1"/>
</dbReference>
<dbReference type="CDD" id="cd00876">
    <property type="entry name" value="Ras"/>
    <property type="match status" value="1"/>
</dbReference>
<organism evidence="3 4">
    <name type="scientific">Blattamonas nauphoetae</name>
    <dbReference type="NCBI Taxonomy" id="2049346"/>
    <lineage>
        <taxon>Eukaryota</taxon>
        <taxon>Metamonada</taxon>
        <taxon>Preaxostyla</taxon>
        <taxon>Oxymonadida</taxon>
        <taxon>Blattamonas</taxon>
    </lineage>
</organism>
<evidence type="ECO:0000256" key="2">
    <source>
        <dbReference type="ARBA" id="ARBA00023134"/>
    </source>
</evidence>
<dbReference type="InterPro" id="IPR005225">
    <property type="entry name" value="Small_GTP-bd"/>
</dbReference>
<dbReference type="SUPFAM" id="SSF52540">
    <property type="entry name" value="P-loop containing nucleoside triphosphate hydrolases"/>
    <property type="match status" value="1"/>
</dbReference>
<evidence type="ECO:0000313" key="4">
    <source>
        <dbReference type="Proteomes" id="UP001281761"/>
    </source>
</evidence>
<evidence type="ECO:0000313" key="3">
    <source>
        <dbReference type="EMBL" id="KAK2946322.1"/>
    </source>
</evidence>
<proteinExistence type="predicted"/>
<name>A0ABQ9X3I3_9EUKA</name>
<evidence type="ECO:0000256" key="1">
    <source>
        <dbReference type="ARBA" id="ARBA00022741"/>
    </source>
</evidence>
<dbReference type="InterPro" id="IPR001806">
    <property type="entry name" value="Small_GTPase"/>
</dbReference>